<dbReference type="InterPro" id="IPR023465">
    <property type="entry name" value="Riboflavin_kinase_dom_sf"/>
</dbReference>
<evidence type="ECO:0000256" key="7">
    <source>
        <dbReference type="ARBA" id="ARBA00022741"/>
    </source>
</evidence>
<evidence type="ECO:0000256" key="1">
    <source>
        <dbReference type="ARBA" id="ARBA00004726"/>
    </source>
</evidence>
<comment type="catalytic activity">
    <reaction evidence="13 14">
        <text>FMN + ATP + H(+) = FAD + diphosphate</text>
        <dbReference type="Rhea" id="RHEA:17237"/>
        <dbReference type="ChEBI" id="CHEBI:15378"/>
        <dbReference type="ChEBI" id="CHEBI:30616"/>
        <dbReference type="ChEBI" id="CHEBI:33019"/>
        <dbReference type="ChEBI" id="CHEBI:57692"/>
        <dbReference type="ChEBI" id="CHEBI:58210"/>
        <dbReference type="EC" id="2.7.7.2"/>
    </reaction>
</comment>
<dbReference type="PANTHER" id="PTHR22749:SF6">
    <property type="entry name" value="RIBOFLAVIN KINASE"/>
    <property type="match status" value="1"/>
</dbReference>
<keyword evidence="6 14" id="KW-0548">Nucleotidyltransferase</keyword>
<keyword evidence="4 14" id="KW-0288">FMN</keyword>
<keyword evidence="10 14" id="KW-0067">ATP-binding</keyword>
<dbReference type="EC" id="2.7.1.26" evidence="14"/>
<dbReference type="GO" id="GO:0009398">
    <property type="term" value="P:FMN biosynthetic process"/>
    <property type="evidence" value="ECO:0007669"/>
    <property type="project" value="UniProtKB-UniRule"/>
</dbReference>
<dbReference type="AlphaFoldDB" id="A0A2V1N239"/>
<dbReference type="InterPro" id="IPR023468">
    <property type="entry name" value="Riboflavin_kinase"/>
</dbReference>
<sequence>MEIYSIHYPMDPAPLPSGPVVLAMGFFDGVHRGHQAVIHQAKQIAEQMGLPLAVLTYNHHPALVFRPVEPEDMQYLTLPTDKMEHFESLGVDRVFVADFTGQFAAQSPQQFVDDCLMRLHPATVVAGFDHTYGPKEVATMANLPAYAQSRFNVVTVTELDEANQKISSSRIRRALDAGDVDAANDLLGYQYVTHGLVVHGEARGRTMGFPTANIFHDAGTWLPGVGVYVAEIEVGGHWYETMTSVGYNVTFGDDRPLTVEMNLLDFHGNLYGERVNVRWQHRLRGEVKFETVDELVAQLEKDRQNTRDYVEKNL</sequence>
<evidence type="ECO:0000256" key="2">
    <source>
        <dbReference type="ARBA" id="ARBA00005201"/>
    </source>
</evidence>
<evidence type="ECO:0000256" key="11">
    <source>
        <dbReference type="ARBA" id="ARBA00023268"/>
    </source>
</evidence>
<dbReference type="InterPro" id="IPR014729">
    <property type="entry name" value="Rossmann-like_a/b/a_fold"/>
</dbReference>
<dbReference type="PIRSF" id="PIRSF004491">
    <property type="entry name" value="FAD_Synth"/>
    <property type="match status" value="1"/>
</dbReference>
<dbReference type="InterPro" id="IPR004821">
    <property type="entry name" value="Cyt_trans-like"/>
</dbReference>
<dbReference type="EMBL" id="QCXQ01000001">
    <property type="protein sequence ID" value="PWG00738.1"/>
    <property type="molecule type" value="Genomic_DNA"/>
</dbReference>
<evidence type="ECO:0000256" key="10">
    <source>
        <dbReference type="ARBA" id="ARBA00022840"/>
    </source>
</evidence>
<organism evidence="16 17">
    <name type="scientific">Levilactobacillus bambusae</name>
    <dbReference type="NCBI Taxonomy" id="2024736"/>
    <lineage>
        <taxon>Bacteria</taxon>
        <taxon>Bacillati</taxon>
        <taxon>Bacillota</taxon>
        <taxon>Bacilli</taxon>
        <taxon>Lactobacillales</taxon>
        <taxon>Lactobacillaceae</taxon>
        <taxon>Levilactobacillus</taxon>
    </lineage>
</organism>
<evidence type="ECO:0000256" key="4">
    <source>
        <dbReference type="ARBA" id="ARBA00022643"/>
    </source>
</evidence>
<evidence type="ECO:0000259" key="15">
    <source>
        <dbReference type="SMART" id="SM00904"/>
    </source>
</evidence>
<comment type="caution">
    <text evidence="16">The sequence shown here is derived from an EMBL/GenBank/DDBJ whole genome shotgun (WGS) entry which is preliminary data.</text>
</comment>
<dbReference type="CDD" id="cd02064">
    <property type="entry name" value="FAD_synthetase_N"/>
    <property type="match status" value="1"/>
</dbReference>
<evidence type="ECO:0000256" key="14">
    <source>
        <dbReference type="PIRNR" id="PIRNR004491"/>
    </source>
</evidence>
<feature type="domain" description="Riboflavin kinase" evidence="15">
    <location>
        <begin position="186"/>
        <end position="311"/>
    </location>
</feature>
<keyword evidence="11" id="KW-0511">Multifunctional enzyme</keyword>
<dbReference type="Gene3D" id="2.40.30.30">
    <property type="entry name" value="Riboflavin kinase-like"/>
    <property type="match status" value="1"/>
</dbReference>
<dbReference type="UniPathway" id="UPA00277">
    <property type="reaction ID" value="UER00407"/>
</dbReference>
<dbReference type="OrthoDB" id="9803667at2"/>
<dbReference type="InterPro" id="IPR002606">
    <property type="entry name" value="Riboflavin_kinase_bac"/>
</dbReference>
<dbReference type="Proteomes" id="UP000245080">
    <property type="component" value="Unassembled WGS sequence"/>
</dbReference>
<dbReference type="Pfam" id="PF01687">
    <property type="entry name" value="Flavokinase"/>
    <property type="match status" value="1"/>
</dbReference>
<evidence type="ECO:0000256" key="12">
    <source>
        <dbReference type="ARBA" id="ARBA00047880"/>
    </source>
</evidence>
<evidence type="ECO:0000313" key="16">
    <source>
        <dbReference type="EMBL" id="PWG00738.1"/>
    </source>
</evidence>
<evidence type="ECO:0000256" key="5">
    <source>
        <dbReference type="ARBA" id="ARBA00022679"/>
    </source>
</evidence>
<accession>A0A2V1N239</accession>
<evidence type="ECO:0000256" key="8">
    <source>
        <dbReference type="ARBA" id="ARBA00022777"/>
    </source>
</evidence>
<dbReference type="Gene3D" id="3.40.50.620">
    <property type="entry name" value="HUPs"/>
    <property type="match status" value="1"/>
</dbReference>
<dbReference type="EC" id="2.7.7.2" evidence="14"/>
<dbReference type="GO" id="GO:0009231">
    <property type="term" value="P:riboflavin biosynthetic process"/>
    <property type="evidence" value="ECO:0007669"/>
    <property type="project" value="InterPro"/>
</dbReference>
<evidence type="ECO:0000256" key="13">
    <source>
        <dbReference type="ARBA" id="ARBA00049494"/>
    </source>
</evidence>
<dbReference type="GO" id="GO:0003919">
    <property type="term" value="F:FMN adenylyltransferase activity"/>
    <property type="evidence" value="ECO:0007669"/>
    <property type="project" value="UniProtKB-UniRule"/>
</dbReference>
<keyword evidence="17" id="KW-1185">Reference proteome</keyword>
<comment type="catalytic activity">
    <reaction evidence="12 14">
        <text>riboflavin + ATP = FMN + ADP + H(+)</text>
        <dbReference type="Rhea" id="RHEA:14357"/>
        <dbReference type="ChEBI" id="CHEBI:15378"/>
        <dbReference type="ChEBI" id="CHEBI:30616"/>
        <dbReference type="ChEBI" id="CHEBI:57986"/>
        <dbReference type="ChEBI" id="CHEBI:58210"/>
        <dbReference type="ChEBI" id="CHEBI:456216"/>
        <dbReference type="EC" id="2.7.1.26"/>
    </reaction>
</comment>
<keyword evidence="7 14" id="KW-0547">Nucleotide-binding</keyword>
<evidence type="ECO:0000313" key="17">
    <source>
        <dbReference type="Proteomes" id="UP000245080"/>
    </source>
</evidence>
<keyword evidence="5 14" id="KW-0808">Transferase</keyword>
<evidence type="ECO:0000256" key="9">
    <source>
        <dbReference type="ARBA" id="ARBA00022827"/>
    </source>
</evidence>
<evidence type="ECO:0000256" key="6">
    <source>
        <dbReference type="ARBA" id="ARBA00022695"/>
    </source>
</evidence>
<comment type="pathway">
    <text evidence="1 14">Cofactor biosynthesis; FAD biosynthesis; FAD from FMN: step 1/1.</text>
</comment>
<comment type="similarity">
    <text evidence="14">Belongs to the ribF family.</text>
</comment>
<dbReference type="NCBIfam" id="TIGR00083">
    <property type="entry name" value="ribF"/>
    <property type="match status" value="1"/>
</dbReference>
<dbReference type="UniPathway" id="UPA00276">
    <property type="reaction ID" value="UER00406"/>
</dbReference>
<dbReference type="PANTHER" id="PTHR22749">
    <property type="entry name" value="RIBOFLAVIN KINASE/FMN ADENYLYLTRANSFERASE"/>
    <property type="match status" value="1"/>
</dbReference>
<name>A0A2V1N239_9LACO</name>
<dbReference type="GO" id="GO:0006747">
    <property type="term" value="P:FAD biosynthetic process"/>
    <property type="evidence" value="ECO:0007669"/>
    <property type="project" value="UniProtKB-UniRule"/>
</dbReference>
<dbReference type="SMART" id="SM00904">
    <property type="entry name" value="Flavokinase"/>
    <property type="match status" value="1"/>
</dbReference>
<proteinExistence type="inferred from homology"/>
<protein>
    <recommendedName>
        <fullName evidence="14">Riboflavin biosynthesis protein</fullName>
    </recommendedName>
    <domain>
        <recommendedName>
            <fullName evidence="14">Riboflavin kinase</fullName>
            <ecNumber evidence="14">2.7.1.26</ecNumber>
        </recommendedName>
        <alternativeName>
            <fullName evidence="14">Flavokinase</fullName>
        </alternativeName>
    </domain>
    <domain>
        <recommendedName>
            <fullName evidence="14">FMN adenylyltransferase</fullName>
            <ecNumber evidence="14">2.7.7.2</ecNumber>
        </recommendedName>
        <alternativeName>
            <fullName evidence="14">FAD pyrophosphorylase</fullName>
        </alternativeName>
        <alternativeName>
            <fullName evidence="14">FAD synthase</fullName>
        </alternativeName>
    </domain>
</protein>
<gene>
    <name evidence="16" type="primary">ribF</name>
    <name evidence="16" type="ORF">DCM90_00755</name>
</gene>
<keyword evidence="3 14" id="KW-0285">Flavoprotein</keyword>
<dbReference type="InterPro" id="IPR015864">
    <property type="entry name" value="FAD_synthase"/>
</dbReference>
<keyword evidence="9 14" id="KW-0274">FAD</keyword>
<dbReference type="Pfam" id="PF06574">
    <property type="entry name" value="FAD_syn"/>
    <property type="match status" value="1"/>
</dbReference>
<dbReference type="InterPro" id="IPR015865">
    <property type="entry name" value="Riboflavin_kinase_bac/euk"/>
</dbReference>
<keyword evidence="8 14" id="KW-0418">Kinase</keyword>
<dbReference type="GO" id="GO:0008531">
    <property type="term" value="F:riboflavin kinase activity"/>
    <property type="evidence" value="ECO:0007669"/>
    <property type="project" value="UniProtKB-UniRule"/>
</dbReference>
<dbReference type="NCBIfam" id="TIGR00125">
    <property type="entry name" value="cyt_tran_rel"/>
    <property type="match status" value="1"/>
</dbReference>
<evidence type="ECO:0000256" key="3">
    <source>
        <dbReference type="ARBA" id="ARBA00022630"/>
    </source>
</evidence>
<dbReference type="GO" id="GO:0005524">
    <property type="term" value="F:ATP binding"/>
    <property type="evidence" value="ECO:0007669"/>
    <property type="project" value="UniProtKB-UniRule"/>
</dbReference>
<dbReference type="SUPFAM" id="SSF52374">
    <property type="entry name" value="Nucleotidylyl transferase"/>
    <property type="match status" value="1"/>
</dbReference>
<dbReference type="RefSeq" id="WP_109249451.1">
    <property type="nucleotide sequence ID" value="NZ_QCXQ01000001.1"/>
</dbReference>
<comment type="pathway">
    <text evidence="2 14">Cofactor biosynthesis; FMN biosynthesis; FMN from riboflavin (ATP route): step 1/1.</text>
</comment>
<dbReference type="SUPFAM" id="SSF82114">
    <property type="entry name" value="Riboflavin kinase-like"/>
    <property type="match status" value="1"/>
</dbReference>
<dbReference type="FunFam" id="3.40.50.620:FF:000021">
    <property type="entry name" value="Riboflavin biosynthesis protein"/>
    <property type="match status" value="1"/>
</dbReference>
<reference evidence="16 17" key="1">
    <citation type="journal article" date="2018" name="Int. J. Syst. Evol. Microbiol.">
        <title>Lactobacillus bambusae sp. nov., isolated from a traditional fermented Ma-bamboo shoots of Taiwan.</title>
        <authorList>
            <person name="Wang L.-T."/>
        </authorList>
    </citation>
    <scope>NUCLEOTIDE SEQUENCE [LARGE SCALE GENOMIC DNA]</scope>
    <source>
        <strain evidence="16 17">BS-W1</strain>
    </source>
</reference>